<keyword evidence="1" id="KW-0805">Transcription regulation</keyword>
<dbReference type="eggNOG" id="COG1349">
    <property type="taxonomic scope" value="Bacteria"/>
</dbReference>
<dbReference type="InterPro" id="IPR036388">
    <property type="entry name" value="WH-like_DNA-bd_sf"/>
</dbReference>
<dbReference type="AlphaFoldDB" id="C7RF29"/>
<keyword evidence="2" id="KW-0238">DNA-binding</keyword>
<dbReference type="PROSITE" id="PS00894">
    <property type="entry name" value="HTH_DEOR_1"/>
    <property type="match status" value="1"/>
</dbReference>
<dbReference type="InterPro" id="IPR018356">
    <property type="entry name" value="Tscrpt_reg_HTH_DeoR_CS"/>
</dbReference>
<gene>
    <name evidence="5" type="ordered locus">Apre_0035</name>
</gene>
<feature type="domain" description="HTH deoR-type" evidence="4">
    <location>
        <begin position="4"/>
        <end position="59"/>
    </location>
</feature>
<evidence type="ECO:0000256" key="2">
    <source>
        <dbReference type="ARBA" id="ARBA00023125"/>
    </source>
</evidence>
<keyword evidence="6" id="KW-1185">Reference proteome</keyword>
<dbReference type="InterPro" id="IPR050313">
    <property type="entry name" value="Carb_Metab_HTH_regulators"/>
</dbReference>
<dbReference type="InterPro" id="IPR037171">
    <property type="entry name" value="NagB/RpiA_transferase-like"/>
</dbReference>
<dbReference type="GO" id="GO:0003677">
    <property type="term" value="F:DNA binding"/>
    <property type="evidence" value="ECO:0007669"/>
    <property type="project" value="UniProtKB-KW"/>
</dbReference>
<proteinExistence type="predicted"/>
<organism evidence="5 6">
    <name type="scientific">Anaerococcus prevotii (strain ATCC 9321 / DSM 20548 / JCM 6508 / NCTC 11806 / PC1)</name>
    <name type="common">Peptostreptococcus prevotii</name>
    <name type="synonym">Peptococcus prevotii</name>
    <dbReference type="NCBI Taxonomy" id="525919"/>
    <lineage>
        <taxon>Bacteria</taxon>
        <taxon>Bacillati</taxon>
        <taxon>Bacillota</taxon>
        <taxon>Tissierellia</taxon>
        <taxon>Tissierellales</taxon>
        <taxon>Peptoniphilaceae</taxon>
        <taxon>Anaerococcus</taxon>
    </lineage>
</organism>
<dbReference type="OrthoDB" id="9797223at2"/>
<evidence type="ECO:0000256" key="3">
    <source>
        <dbReference type="ARBA" id="ARBA00023163"/>
    </source>
</evidence>
<dbReference type="InterPro" id="IPR001034">
    <property type="entry name" value="DeoR_HTH"/>
</dbReference>
<dbReference type="SUPFAM" id="SSF46785">
    <property type="entry name" value="Winged helix' DNA-binding domain"/>
    <property type="match status" value="1"/>
</dbReference>
<protein>
    <submittedName>
        <fullName evidence="5">Transcriptional regulator, DeoR family</fullName>
    </submittedName>
</protein>
<dbReference type="PANTHER" id="PTHR30363:SF8">
    <property type="entry name" value="DEOXYRIBOSE OPERON REPRESSOR"/>
    <property type="match status" value="1"/>
</dbReference>
<accession>C7RF29</accession>
<evidence type="ECO:0000259" key="4">
    <source>
        <dbReference type="PROSITE" id="PS51000"/>
    </source>
</evidence>
<dbReference type="PRINTS" id="PR00037">
    <property type="entry name" value="HTHLACR"/>
</dbReference>
<dbReference type="SUPFAM" id="SSF100950">
    <property type="entry name" value="NagB/RpiA/CoA transferase-like"/>
    <property type="match status" value="1"/>
</dbReference>
<sequence length="264" mass="29554">MAKKDERLNKIISIVKNKNGSSIKELASDLSVSEMTIRRDIKILEDNNIIEVYHGAVVYNPSLDNPTLSQTESDYDLDQNLKLNNRQKDLIGRRASSLINDGDIVVIDTGTTTDKLSKYISNDISSTCLVFSSNNFLNLMYKDNIDLILAGGFFHRNTGMFESQASLNVIENTRANKVFLSAAGVHKNLGITCANSYELATKKLIIKNSLEVILLVDSSKFDAVKAVHFCELDDIDIVVTDKNISRDWLSYLEEKNIRVIIADK</sequence>
<dbReference type="InterPro" id="IPR014036">
    <property type="entry name" value="DeoR-like_C"/>
</dbReference>
<dbReference type="EMBL" id="CP001708">
    <property type="protein sequence ID" value="ACV28090.1"/>
    <property type="molecule type" value="Genomic_DNA"/>
</dbReference>
<dbReference type="KEGG" id="apr:Apre_0035"/>
<dbReference type="PROSITE" id="PS51000">
    <property type="entry name" value="HTH_DEOR_2"/>
    <property type="match status" value="1"/>
</dbReference>
<dbReference type="SMART" id="SM01134">
    <property type="entry name" value="DeoRC"/>
    <property type="match status" value="1"/>
</dbReference>
<dbReference type="HOGENOM" id="CLU_060699_4_0_9"/>
<dbReference type="Gene3D" id="3.40.50.1360">
    <property type="match status" value="1"/>
</dbReference>
<dbReference type="STRING" id="525919.Apre_0035"/>
<dbReference type="InterPro" id="IPR036390">
    <property type="entry name" value="WH_DNA-bd_sf"/>
</dbReference>
<dbReference type="SMART" id="SM00420">
    <property type="entry name" value="HTH_DEOR"/>
    <property type="match status" value="1"/>
</dbReference>
<dbReference type="PANTHER" id="PTHR30363">
    <property type="entry name" value="HTH-TYPE TRANSCRIPTIONAL REGULATOR SRLR-RELATED"/>
    <property type="match status" value="1"/>
</dbReference>
<dbReference type="RefSeq" id="WP_012803509.1">
    <property type="nucleotide sequence ID" value="NC_013171.1"/>
</dbReference>
<name>C7RF29_ANAPD</name>
<evidence type="ECO:0000256" key="1">
    <source>
        <dbReference type="ARBA" id="ARBA00023015"/>
    </source>
</evidence>
<dbReference type="GO" id="GO:0003700">
    <property type="term" value="F:DNA-binding transcription factor activity"/>
    <property type="evidence" value="ECO:0007669"/>
    <property type="project" value="InterPro"/>
</dbReference>
<dbReference type="Pfam" id="PF08220">
    <property type="entry name" value="HTH_DeoR"/>
    <property type="match status" value="1"/>
</dbReference>
<dbReference type="Gene3D" id="1.10.10.10">
    <property type="entry name" value="Winged helix-like DNA-binding domain superfamily/Winged helix DNA-binding domain"/>
    <property type="match status" value="1"/>
</dbReference>
<dbReference type="Pfam" id="PF00455">
    <property type="entry name" value="DeoRC"/>
    <property type="match status" value="1"/>
</dbReference>
<reference evidence="5 6" key="1">
    <citation type="journal article" date="2009" name="Stand. Genomic Sci.">
        <title>Complete genome sequence of Anaerococcus prevotii type strain (PC1).</title>
        <authorList>
            <person name="Labutti K."/>
            <person name="Pukall R."/>
            <person name="Steenblock K."/>
            <person name="Glavina Del Rio T."/>
            <person name="Tice H."/>
            <person name="Copeland A."/>
            <person name="Cheng J.F."/>
            <person name="Lucas S."/>
            <person name="Chen F."/>
            <person name="Nolan M."/>
            <person name="Bruce D."/>
            <person name="Goodwin L."/>
            <person name="Pitluck S."/>
            <person name="Ivanova N."/>
            <person name="Mavromatis K."/>
            <person name="Ovchinnikova G."/>
            <person name="Pati A."/>
            <person name="Chen A."/>
            <person name="Palaniappan K."/>
            <person name="Land M."/>
            <person name="Hauser L."/>
            <person name="Chang Y.J."/>
            <person name="Jeffries C.D."/>
            <person name="Chain P."/>
            <person name="Saunders E."/>
            <person name="Brettin T."/>
            <person name="Detter J.C."/>
            <person name="Han C."/>
            <person name="Goker M."/>
            <person name="Bristow J."/>
            <person name="Eisen J.A."/>
            <person name="Markowitz V."/>
            <person name="Hugenholtz P."/>
            <person name="Kyrpides N.C."/>
            <person name="Klenk H.P."/>
            <person name="Lapidus A."/>
        </authorList>
    </citation>
    <scope>NUCLEOTIDE SEQUENCE [LARGE SCALE GENOMIC DNA]</scope>
    <source>
        <strain evidence="6">ATCC 9321 / DSM 20548 / JCM 6508 / NCTC 11806 / PC1</strain>
    </source>
</reference>
<evidence type="ECO:0000313" key="6">
    <source>
        <dbReference type="Proteomes" id="UP000002294"/>
    </source>
</evidence>
<evidence type="ECO:0000313" key="5">
    <source>
        <dbReference type="EMBL" id="ACV28090.1"/>
    </source>
</evidence>
<dbReference type="Proteomes" id="UP000002294">
    <property type="component" value="Chromosome"/>
</dbReference>
<keyword evidence="3" id="KW-0804">Transcription</keyword>